<proteinExistence type="predicted"/>
<name>A0ACD5XCE3_AVESA</name>
<sequence>MMKLPALLLPPRPDLNRDARYPGDSDNRHANLPCCWRDWSNLGDGPVGLIAERVLAYDVADYVRFRAVCSPWRQSSTEPRTHSGLDRRFHPSKWTMLREELTSPTGRSFLNTSTGQCVQIDIPELRDHELLALTPEGLLVLARKPPCTTTLCMLNPLTRQLIQLPPLSSLLPSEFHDDMLPERDALSLQGSHFRAWGSGILNDDSTVVLCFHHLYMLGMAKPGDDHWTLLDYDDGCIRATPMMFQGCFYCINQSGLMVLEKTGGPPRLEVAAKLNMPFCRMMDTFHLVNICGQLMLVHCHLGRMDRALFYDTYRVDLDNGTLLLVKRLGSAGHALFLGMRCSLSVSPKVFPSGSICADTIYLSFDINSRRSMMDGGYHLADDGVELPNSSVSRPHTLAECLSLANTIS</sequence>
<accession>A0ACD5XCE3</accession>
<reference evidence="1" key="2">
    <citation type="submission" date="2025-09" db="UniProtKB">
        <authorList>
            <consortium name="EnsemblPlants"/>
        </authorList>
    </citation>
    <scope>IDENTIFICATION</scope>
</reference>
<keyword evidence="2" id="KW-1185">Reference proteome</keyword>
<organism evidence="1 2">
    <name type="scientific">Avena sativa</name>
    <name type="common">Oat</name>
    <dbReference type="NCBI Taxonomy" id="4498"/>
    <lineage>
        <taxon>Eukaryota</taxon>
        <taxon>Viridiplantae</taxon>
        <taxon>Streptophyta</taxon>
        <taxon>Embryophyta</taxon>
        <taxon>Tracheophyta</taxon>
        <taxon>Spermatophyta</taxon>
        <taxon>Magnoliopsida</taxon>
        <taxon>Liliopsida</taxon>
        <taxon>Poales</taxon>
        <taxon>Poaceae</taxon>
        <taxon>BOP clade</taxon>
        <taxon>Pooideae</taxon>
        <taxon>Poodae</taxon>
        <taxon>Poeae</taxon>
        <taxon>Poeae Chloroplast Group 1 (Aveneae type)</taxon>
        <taxon>Aveninae</taxon>
        <taxon>Avena</taxon>
    </lineage>
</organism>
<protein>
    <submittedName>
        <fullName evidence="1">Uncharacterized protein</fullName>
    </submittedName>
</protein>
<dbReference type="Proteomes" id="UP001732700">
    <property type="component" value="Chromosome 4D"/>
</dbReference>
<reference evidence="1" key="1">
    <citation type="submission" date="2021-05" db="EMBL/GenBank/DDBJ databases">
        <authorList>
            <person name="Scholz U."/>
            <person name="Mascher M."/>
            <person name="Fiebig A."/>
        </authorList>
    </citation>
    <scope>NUCLEOTIDE SEQUENCE [LARGE SCALE GENOMIC DNA]</scope>
</reference>
<evidence type="ECO:0000313" key="1">
    <source>
        <dbReference type="EnsemblPlants" id="AVESA.00010b.r2.4DG0771870.1.CDS"/>
    </source>
</evidence>
<evidence type="ECO:0000313" key="2">
    <source>
        <dbReference type="Proteomes" id="UP001732700"/>
    </source>
</evidence>
<dbReference type="EnsemblPlants" id="AVESA.00010b.r2.4DG0771870.1">
    <property type="protein sequence ID" value="AVESA.00010b.r2.4DG0771870.1.CDS"/>
    <property type="gene ID" value="AVESA.00010b.r2.4DG0771870"/>
</dbReference>